<organism evidence="5">
    <name type="scientific">viral metagenome</name>
    <dbReference type="NCBI Taxonomy" id="1070528"/>
    <lineage>
        <taxon>unclassified sequences</taxon>
        <taxon>metagenomes</taxon>
        <taxon>organismal metagenomes</taxon>
    </lineage>
</organism>
<dbReference type="InterPro" id="IPR050628">
    <property type="entry name" value="SNF2_RAD54_helicase_TF"/>
</dbReference>
<dbReference type="AlphaFoldDB" id="A0A6C0I1J5"/>
<evidence type="ECO:0000256" key="2">
    <source>
        <dbReference type="ARBA" id="ARBA00022801"/>
    </source>
</evidence>
<dbReference type="Gene3D" id="3.40.50.300">
    <property type="entry name" value="P-loop containing nucleotide triphosphate hydrolases"/>
    <property type="match status" value="2"/>
</dbReference>
<sequence length="891" mass="100251">MKKHLKTPIEFIGKMPQNKDIIRIFDIDDKYPTRSYKMSESKHTEGYIDVTCSPSWVDSNHVLYDTKLLSKFDKKYIFYTNEFFKGILYDPQATLLAAMIDLENKQCLNIIDGSNLAAASLEAASPLEPSYIAHTRSGVLSVKFSFGKTVLALALICAQKIPLNKEIIFPLSVIQSSSEIDNRNRMNVITDQDPIGRNNYFTPLSNWGFFPEIELYEDNMEFIPISIVAAATSIITQWENNIKQFTNLRYFIIDNVHSLKKFEILINNSNIKNYDIILIKIGHVTHTYRTVNEIANNIHFTTNRTIFSAIISILKGKKISRFIIDDFDVIKLTGNDYLINACFTWFISATRRQSSIKLGPVRGNKSIEQYLLNALEAPAITYTSDDVLNKAFNIRCDPEYINEHINTTNVIFRKIVVKGSSTKIFQNLNIAPEIIEMINADAVGLAAQSLGLEVNTIGDLIRSITGNHISEMKYSLKILNRIKQALQICQIDSLDNNSNEYNAENIDTIDANTDAVNTDANTVDANTDAVNTDAIGADDVNIDAIDADVVNAGVINTNKYNSIQKIILHTGDEDFHEFICGRSNYVDIKNNEINIKSPNSLNVLKLTNLKIRITAQYEKNVMVLNRMRDNIREGYCQCCTLPFEENCAYVLGNCCQIIICEECITVGANKAKTFIKKCPNCAAELTYGANRNINGLIKVGNNVNLEDALADDIVLTIDESISPHKEDDSIASASIANLKIRALLQLLRSSNKITDNYCISDNIIAPTISGLLVGKIDIPHTGRNKYLIFSLLTETTHFLHNELSKHNVEHLVLQGNKTQKNNIIESFKNNIDILLITATNDCAGLHLPFVSHIIFYHKIIDHNIESQIAARGQRLGRIANLEIIYLLYQYE</sequence>
<dbReference type="Pfam" id="PF00271">
    <property type="entry name" value="Helicase_C"/>
    <property type="match status" value="1"/>
</dbReference>
<dbReference type="GO" id="GO:0008094">
    <property type="term" value="F:ATP-dependent activity, acting on DNA"/>
    <property type="evidence" value="ECO:0007669"/>
    <property type="project" value="TreeGrafter"/>
</dbReference>
<dbReference type="InterPro" id="IPR001650">
    <property type="entry name" value="Helicase_C-like"/>
</dbReference>
<keyword evidence="2" id="KW-0378">Hydrolase</keyword>
<keyword evidence="1" id="KW-0547">Nucleotide-binding</keyword>
<dbReference type="InterPro" id="IPR027417">
    <property type="entry name" value="P-loop_NTPase"/>
</dbReference>
<accession>A0A6C0I1J5</accession>
<name>A0A6C0I1J5_9ZZZZ</name>
<dbReference type="GO" id="GO:0005524">
    <property type="term" value="F:ATP binding"/>
    <property type="evidence" value="ECO:0007669"/>
    <property type="project" value="UniProtKB-KW"/>
</dbReference>
<evidence type="ECO:0000256" key="1">
    <source>
        <dbReference type="ARBA" id="ARBA00022741"/>
    </source>
</evidence>
<evidence type="ECO:0000256" key="3">
    <source>
        <dbReference type="ARBA" id="ARBA00022840"/>
    </source>
</evidence>
<dbReference type="GO" id="GO:0016787">
    <property type="term" value="F:hydrolase activity"/>
    <property type="evidence" value="ECO:0007669"/>
    <property type="project" value="UniProtKB-KW"/>
</dbReference>
<evidence type="ECO:0000259" key="4">
    <source>
        <dbReference type="Pfam" id="PF00271"/>
    </source>
</evidence>
<dbReference type="EMBL" id="MN740065">
    <property type="protein sequence ID" value="QHT86227.1"/>
    <property type="molecule type" value="Genomic_DNA"/>
</dbReference>
<evidence type="ECO:0000313" key="5">
    <source>
        <dbReference type="EMBL" id="QHT86227.1"/>
    </source>
</evidence>
<protein>
    <recommendedName>
        <fullName evidence="4">Helicase C-terminal domain-containing protein</fullName>
    </recommendedName>
</protein>
<reference evidence="5" key="1">
    <citation type="journal article" date="2020" name="Nature">
        <title>Giant virus diversity and host interactions through global metagenomics.</title>
        <authorList>
            <person name="Schulz F."/>
            <person name="Roux S."/>
            <person name="Paez-Espino D."/>
            <person name="Jungbluth S."/>
            <person name="Walsh D.A."/>
            <person name="Denef V.J."/>
            <person name="McMahon K.D."/>
            <person name="Konstantinidis K.T."/>
            <person name="Eloe-Fadrosh E.A."/>
            <person name="Kyrpides N.C."/>
            <person name="Woyke T."/>
        </authorList>
    </citation>
    <scope>NUCLEOTIDE SEQUENCE</scope>
    <source>
        <strain evidence="5">GVMAG-M-3300023184-186</strain>
    </source>
</reference>
<dbReference type="PANTHER" id="PTHR45626">
    <property type="entry name" value="TRANSCRIPTION TERMINATION FACTOR 2-RELATED"/>
    <property type="match status" value="1"/>
</dbReference>
<dbReference type="GO" id="GO:0005634">
    <property type="term" value="C:nucleus"/>
    <property type="evidence" value="ECO:0007669"/>
    <property type="project" value="TreeGrafter"/>
</dbReference>
<feature type="domain" description="Helicase C-terminal" evidence="4">
    <location>
        <begin position="783"/>
        <end position="878"/>
    </location>
</feature>
<keyword evidence="3" id="KW-0067">ATP-binding</keyword>
<dbReference type="GO" id="GO:0006281">
    <property type="term" value="P:DNA repair"/>
    <property type="evidence" value="ECO:0007669"/>
    <property type="project" value="TreeGrafter"/>
</dbReference>
<dbReference type="SUPFAM" id="SSF52540">
    <property type="entry name" value="P-loop containing nucleoside triphosphate hydrolases"/>
    <property type="match status" value="2"/>
</dbReference>
<proteinExistence type="predicted"/>